<dbReference type="PRINTS" id="PR00700">
    <property type="entry name" value="PRTYPHPHTASE"/>
</dbReference>
<dbReference type="CDD" id="cd00047">
    <property type="entry name" value="PTPc"/>
    <property type="match status" value="1"/>
</dbReference>
<evidence type="ECO:0000259" key="2">
    <source>
        <dbReference type="PROSITE" id="PS50055"/>
    </source>
</evidence>
<proteinExistence type="predicted"/>
<organism evidence="4 5">
    <name type="scientific">Kipferlia bialata</name>
    <dbReference type="NCBI Taxonomy" id="797122"/>
    <lineage>
        <taxon>Eukaryota</taxon>
        <taxon>Metamonada</taxon>
        <taxon>Carpediemonas-like organisms</taxon>
        <taxon>Kipferlia</taxon>
    </lineage>
</organism>
<dbReference type="EMBL" id="BDIP01000019">
    <property type="protein sequence ID" value="GIQ79530.1"/>
    <property type="molecule type" value="Genomic_DNA"/>
</dbReference>
<dbReference type="SMART" id="SM00194">
    <property type="entry name" value="PTPc"/>
    <property type="match status" value="1"/>
</dbReference>
<comment type="caution">
    <text evidence="4">The sequence shown here is derived from an EMBL/GenBank/DDBJ whole genome shotgun (WGS) entry which is preliminary data.</text>
</comment>
<feature type="compositionally biased region" description="Basic and acidic residues" evidence="1">
    <location>
        <begin position="553"/>
        <end position="586"/>
    </location>
</feature>
<sequence>MYTAHLRRQFGKEHRHLEIDGYQMYLDYDKHDWFSTGYANMNKNRYMSGLPLDGHRVRIACDPEGEVPLYSPHRPPVPIDGSEDGEVSQYIPSVPDTLASDGYAPPVWCDYINASHVFHHNMHFIGCQAPLDTDRKKTIPEFWAMVYQQRAGVIVMLTRLVECIGAGGVGTIPSRKSRDAPDPYRGGGDPDSEWERKRLLDQQKRQGVSRVRADRYWPMAIGGVLEYHSVYDAEGGDGMLRVTLTAQRSLLGCIEVRRFSLSHTPYTQMGRDGVEERGGETVDSTPYEVVHYQYMDWPDRSAPNNTRELIELIHMARTQHARSRDHPLRVRHRERVSAQAEGETHPIPYPCIHSVPHPFDTPIIVHCSAGLGRAGTYIAAHIATQSLDSCGCSALPPYSSVDIRETAALAACQSVSGVSLSPSLLPLSLIDLVRSLRQQRNHSIVQSEDQYVFLHRLVDDFYLSVQAGPDRFRPHRDRPIQQTEGRTGRVSPPAPSLEWGMGSDVSGMSITGWDRERDMAPKRGRSVSPTLAPSRFDDDPSPSEAYLRPGLRHTGEREARHLREREREWRAEREREGERDFWADQE</sequence>
<name>A0A9K3GEI0_9EUKA</name>
<gene>
    <name evidence="4" type="ORF">KIPB_000184</name>
</gene>
<evidence type="ECO:0000259" key="3">
    <source>
        <dbReference type="PROSITE" id="PS50056"/>
    </source>
</evidence>
<dbReference type="PANTHER" id="PTHR19134">
    <property type="entry name" value="RECEPTOR-TYPE TYROSINE-PROTEIN PHOSPHATASE"/>
    <property type="match status" value="1"/>
</dbReference>
<dbReference type="InterPro" id="IPR050348">
    <property type="entry name" value="Protein-Tyr_Phosphatase"/>
</dbReference>
<dbReference type="Proteomes" id="UP000265618">
    <property type="component" value="Unassembled WGS sequence"/>
</dbReference>
<feature type="region of interest" description="Disordered" evidence="1">
    <location>
        <begin position="515"/>
        <end position="586"/>
    </location>
</feature>
<dbReference type="PANTHER" id="PTHR19134:SF449">
    <property type="entry name" value="TYROSINE-PROTEIN PHOSPHATASE 1"/>
    <property type="match status" value="1"/>
</dbReference>
<keyword evidence="5" id="KW-1185">Reference proteome</keyword>
<accession>A0A9K3GEI0</accession>
<dbReference type="InterPro" id="IPR003595">
    <property type="entry name" value="Tyr_Pase_cat"/>
</dbReference>
<protein>
    <submittedName>
        <fullName evidence="4">Uncharacterized protein</fullName>
    </submittedName>
</protein>
<dbReference type="InterPro" id="IPR029021">
    <property type="entry name" value="Prot-tyrosine_phosphatase-like"/>
</dbReference>
<dbReference type="GO" id="GO:0004725">
    <property type="term" value="F:protein tyrosine phosphatase activity"/>
    <property type="evidence" value="ECO:0007669"/>
    <property type="project" value="InterPro"/>
</dbReference>
<feature type="domain" description="Tyrosine-protein phosphatase" evidence="2">
    <location>
        <begin position="40"/>
        <end position="461"/>
    </location>
</feature>
<evidence type="ECO:0000256" key="1">
    <source>
        <dbReference type="SAM" id="MobiDB-lite"/>
    </source>
</evidence>
<feature type="region of interest" description="Disordered" evidence="1">
    <location>
        <begin position="172"/>
        <end position="193"/>
    </location>
</feature>
<dbReference type="InterPro" id="IPR000242">
    <property type="entry name" value="PTP_cat"/>
</dbReference>
<dbReference type="PROSITE" id="PS50056">
    <property type="entry name" value="TYR_PHOSPHATASE_2"/>
    <property type="match status" value="1"/>
</dbReference>
<feature type="domain" description="Tyrosine specific protein phosphatases" evidence="3">
    <location>
        <begin position="362"/>
        <end position="451"/>
    </location>
</feature>
<dbReference type="SUPFAM" id="SSF52799">
    <property type="entry name" value="(Phosphotyrosine protein) phosphatases II"/>
    <property type="match status" value="1"/>
</dbReference>
<dbReference type="OrthoDB" id="10051650at2759"/>
<dbReference type="SMART" id="SM00404">
    <property type="entry name" value="PTPc_motif"/>
    <property type="match status" value="1"/>
</dbReference>
<feature type="region of interest" description="Disordered" evidence="1">
    <location>
        <begin position="470"/>
        <end position="503"/>
    </location>
</feature>
<evidence type="ECO:0000313" key="5">
    <source>
        <dbReference type="Proteomes" id="UP000265618"/>
    </source>
</evidence>
<reference evidence="4 5" key="1">
    <citation type="journal article" date="2018" name="PLoS ONE">
        <title>The draft genome of Kipferlia bialata reveals reductive genome evolution in fornicate parasites.</title>
        <authorList>
            <person name="Tanifuji G."/>
            <person name="Takabayashi S."/>
            <person name="Kume K."/>
            <person name="Takagi M."/>
            <person name="Nakayama T."/>
            <person name="Kamikawa R."/>
            <person name="Inagaki Y."/>
            <person name="Hashimoto T."/>
        </authorList>
    </citation>
    <scope>NUCLEOTIDE SEQUENCE [LARGE SCALE GENOMIC DNA]</scope>
    <source>
        <strain evidence="4">NY0173</strain>
    </source>
</reference>
<dbReference type="Gene3D" id="3.90.190.10">
    <property type="entry name" value="Protein tyrosine phosphatase superfamily"/>
    <property type="match status" value="1"/>
</dbReference>
<evidence type="ECO:0000313" key="4">
    <source>
        <dbReference type="EMBL" id="GIQ79530.1"/>
    </source>
</evidence>
<dbReference type="PROSITE" id="PS50055">
    <property type="entry name" value="TYR_PHOSPHATASE_PTP"/>
    <property type="match status" value="1"/>
</dbReference>
<dbReference type="InterPro" id="IPR000387">
    <property type="entry name" value="Tyr_Pase_dom"/>
</dbReference>
<dbReference type="Pfam" id="PF00102">
    <property type="entry name" value="Y_phosphatase"/>
    <property type="match status" value="2"/>
</dbReference>
<dbReference type="AlphaFoldDB" id="A0A9K3GEI0"/>